<feature type="domain" description="Nudix hydrolase" evidence="3">
    <location>
        <begin position="7"/>
        <end position="147"/>
    </location>
</feature>
<evidence type="ECO:0000313" key="5">
    <source>
        <dbReference type="Proteomes" id="UP000619486"/>
    </source>
</evidence>
<evidence type="ECO:0000256" key="2">
    <source>
        <dbReference type="ARBA" id="ARBA00022801"/>
    </source>
</evidence>
<keyword evidence="2" id="KW-0378">Hydrolase</keyword>
<organism evidence="4 5">
    <name type="scientific">Streptomyces purpureus</name>
    <dbReference type="NCBI Taxonomy" id="1951"/>
    <lineage>
        <taxon>Bacteria</taxon>
        <taxon>Bacillati</taxon>
        <taxon>Actinomycetota</taxon>
        <taxon>Actinomycetes</taxon>
        <taxon>Kitasatosporales</taxon>
        <taxon>Streptomycetaceae</taxon>
        <taxon>Streptomyces</taxon>
    </lineage>
</organism>
<dbReference type="RefSeq" id="WP_189201050.1">
    <property type="nucleotide sequence ID" value="NZ_BMQQ01000005.1"/>
</dbReference>
<dbReference type="Pfam" id="PF00293">
    <property type="entry name" value="NUDIX"/>
    <property type="match status" value="1"/>
</dbReference>
<dbReference type="GO" id="GO:0016787">
    <property type="term" value="F:hydrolase activity"/>
    <property type="evidence" value="ECO:0007669"/>
    <property type="project" value="UniProtKB-KW"/>
</dbReference>
<dbReference type="InterPro" id="IPR015797">
    <property type="entry name" value="NUDIX_hydrolase-like_dom_sf"/>
</dbReference>
<dbReference type="EMBL" id="BMQQ01000005">
    <property type="protein sequence ID" value="GGT26504.1"/>
    <property type="molecule type" value="Genomic_DNA"/>
</dbReference>
<dbReference type="SUPFAM" id="SSF55811">
    <property type="entry name" value="Nudix"/>
    <property type="match status" value="1"/>
</dbReference>
<evidence type="ECO:0000259" key="3">
    <source>
        <dbReference type="PROSITE" id="PS51462"/>
    </source>
</evidence>
<protein>
    <recommendedName>
        <fullName evidence="3">Nudix hydrolase domain-containing protein</fullName>
    </recommendedName>
</protein>
<reference evidence="4" key="1">
    <citation type="journal article" date="2014" name="Int. J. Syst. Evol. Microbiol.">
        <title>Complete genome sequence of Corynebacterium casei LMG S-19264T (=DSM 44701T), isolated from a smear-ripened cheese.</title>
        <authorList>
            <consortium name="US DOE Joint Genome Institute (JGI-PGF)"/>
            <person name="Walter F."/>
            <person name="Albersmeier A."/>
            <person name="Kalinowski J."/>
            <person name="Ruckert C."/>
        </authorList>
    </citation>
    <scope>NUCLEOTIDE SEQUENCE</scope>
    <source>
        <strain evidence="4">JCM 3172</strain>
    </source>
</reference>
<keyword evidence="5" id="KW-1185">Reference proteome</keyword>
<dbReference type="PANTHER" id="PTHR43046">
    <property type="entry name" value="GDP-MANNOSE MANNOSYL HYDROLASE"/>
    <property type="match status" value="1"/>
</dbReference>
<accession>A0A918H0K9</accession>
<comment type="cofactor">
    <cofactor evidence="1">
        <name>Mg(2+)</name>
        <dbReference type="ChEBI" id="CHEBI:18420"/>
    </cofactor>
</comment>
<proteinExistence type="predicted"/>
<dbReference type="Gene3D" id="3.90.79.10">
    <property type="entry name" value="Nucleoside Triphosphate Pyrophosphohydrolase"/>
    <property type="match status" value="1"/>
</dbReference>
<dbReference type="AlphaFoldDB" id="A0A918H0K9"/>
<dbReference type="Proteomes" id="UP000619486">
    <property type="component" value="Unassembled WGS sequence"/>
</dbReference>
<reference evidence="4" key="2">
    <citation type="submission" date="2020-09" db="EMBL/GenBank/DDBJ databases">
        <authorList>
            <person name="Sun Q."/>
            <person name="Ohkuma M."/>
        </authorList>
    </citation>
    <scope>NUCLEOTIDE SEQUENCE</scope>
    <source>
        <strain evidence="4">JCM 3172</strain>
    </source>
</reference>
<evidence type="ECO:0000256" key="1">
    <source>
        <dbReference type="ARBA" id="ARBA00001946"/>
    </source>
</evidence>
<dbReference type="InterPro" id="IPR000086">
    <property type="entry name" value="NUDIX_hydrolase_dom"/>
</dbReference>
<dbReference type="PROSITE" id="PS51462">
    <property type="entry name" value="NUDIX"/>
    <property type="match status" value="1"/>
</dbReference>
<gene>
    <name evidence="4" type="ORF">GCM10014713_19540</name>
</gene>
<dbReference type="PANTHER" id="PTHR43046:SF14">
    <property type="entry name" value="MUTT_NUDIX FAMILY PROTEIN"/>
    <property type="match status" value="1"/>
</dbReference>
<comment type="caution">
    <text evidence="4">The sequence shown here is derived from an EMBL/GenBank/DDBJ whole genome shotgun (WGS) entry which is preliminary data.</text>
</comment>
<evidence type="ECO:0000313" key="4">
    <source>
        <dbReference type="EMBL" id="GGT26504.1"/>
    </source>
</evidence>
<sequence>MRLTPELPRISVSVKAAIVRDGAVLLLSYDDEAGFHYNLPGGKAQVGEDLRQAVNRKVAQETGLQVVARRLLCVVEYVPESWQGEFGDVQKVQFNFLAEQVDDAEPRMPEPPDPIQVGFEWVPLERLGDVYLLPRINSPLSAALNGELADPFVDRW</sequence>
<name>A0A918H0K9_9ACTN</name>